<evidence type="ECO:0000313" key="5">
    <source>
        <dbReference type="Proteomes" id="UP000239560"/>
    </source>
</evidence>
<dbReference type="OrthoDB" id="10285983at2759"/>
<accession>A0A0K3CED5</accession>
<feature type="region of interest" description="Disordered" evidence="1">
    <location>
        <begin position="336"/>
        <end position="367"/>
    </location>
</feature>
<sequence>MAPTHRRIKPLQHDIRPLSPRYDDKVREWADQAPCLALLGVEPFRKDTATIDLFAPPLKTVAHEVGAVFMVSSPLLTGTVILGFHDEQKYEHAMATLRYRKNVAVSGNYILAVPYPSPCDWPTVEKLWMPVDTKWRVYLNENHDPFSAYYQPPNSARLSHPIRSNKSTALASHDMTPSTSASSTRTSISWAEYRARKAAEEEVSREERRRDFQRVCNYPSLDAAPTSRPPLTVESILREAQLQVQAQQQKERESNFVALVRKNVSKAFGAFRYGLNSKTVASREEECVKSIIDNARLHGLPHADPTRDSPVIDREALVFLLKLTMKKYLELGKSLVPGATPSSTAAPSVPRNDGPPPPKKSRTSAPF</sequence>
<evidence type="ECO:0000313" key="2">
    <source>
        <dbReference type="EMBL" id="CTR08084.1"/>
    </source>
</evidence>
<reference evidence="2 4" key="1">
    <citation type="submission" date="2015-07" db="EMBL/GenBank/DDBJ databases">
        <authorList>
            <person name="Cajimat M.N.B."/>
            <person name="Milazzo M.L."/>
            <person name="Fulhorst C.F."/>
        </authorList>
    </citation>
    <scope>NUCLEOTIDE SEQUENCE [LARGE SCALE GENOMIC DNA]</scope>
    <source>
        <strain evidence="2">Single colony</strain>
    </source>
</reference>
<dbReference type="EMBL" id="LCTV02000007">
    <property type="protein sequence ID" value="PRQ73891.1"/>
    <property type="molecule type" value="Genomic_DNA"/>
</dbReference>
<evidence type="ECO:0000256" key="1">
    <source>
        <dbReference type="SAM" id="MobiDB-lite"/>
    </source>
</evidence>
<evidence type="ECO:0000313" key="3">
    <source>
        <dbReference type="EMBL" id="PRQ73891.1"/>
    </source>
</evidence>
<dbReference type="EMBL" id="CWKI01000007">
    <property type="protein sequence ID" value="CTR08084.1"/>
    <property type="molecule type" value="Genomic_DNA"/>
</dbReference>
<dbReference type="AlphaFoldDB" id="A0A0K3CED5"/>
<protein>
    <submittedName>
        <fullName evidence="2 3">Proteophosphoglycan ppg4</fullName>
    </submittedName>
</protein>
<dbReference type="Proteomes" id="UP000199069">
    <property type="component" value="Unassembled WGS sequence"/>
</dbReference>
<organism evidence="2 4">
    <name type="scientific">Rhodotorula toruloides</name>
    <name type="common">Yeast</name>
    <name type="synonym">Rhodosporidium toruloides</name>
    <dbReference type="NCBI Taxonomy" id="5286"/>
    <lineage>
        <taxon>Eukaryota</taxon>
        <taxon>Fungi</taxon>
        <taxon>Dikarya</taxon>
        <taxon>Basidiomycota</taxon>
        <taxon>Pucciniomycotina</taxon>
        <taxon>Microbotryomycetes</taxon>
        <taxon>Sporidiobolales</taxon>
        <taxon>Sporidiobolaceae</taxon>
        <taxon>Rhodotorula</taxon>
    </lineage>
</organism>
<name>A0A0K3CED5_RHOTO</name>
<reference evidence="3 5" key="2">
    <citation type="journal article" date="2018" name="Elife">
        <title>Functional genomics of lipid metabolism in the oleaginous yeast Rhodosporidium toruloides.</title>
        <authorList>
            <person name="Coradetti S.T."/>
            <person name="Pinel D."/>
            <person name="Geiselman G."/>
            <person name="Ito M."/>
            <person name="Mondo S."/>
            <person name="Reilly M.C."/>
            <person name="Cheng Y.F."/>
            <person name="Bauer S."/>
            <person name="Grigoriev I."/>
            <person name="Gladden J.M."/>
            <person name="Simmons B.A."/>
            <person name="Brem R."/>
            <person name="Arkin A.P."/>
            <person name="Skerker J.M."/>
        </authorList>
    </citation>
    <scope>NUCLEOTIDE SEQUENCE [LARGE SCALE GENOMIC DNA]</scope>
    <source>
        <strain evidence="3 5">NBRC 0880</strain>
    </source>
</reference>
<dbReference type="Proteomes" id="UP000239560">
    <property type="component" value="Unassembled WGS sequence"/>
</dbReference>
<proteinExistence type="predicted"/>
<evidence type="ECO:0000313" key="4">
    <source>
        <dbReference type="Proteomes" id="UP000199069"/>
    </source>
</evidence>
<keyword evidence="4" id="KW-1185">Reference proteome</keyword>
<gene>
    <name evidence="2" type="primary">FGENESH: predicted gene_7.330</name>
    <name evidence="3" type="ORF">AAT19DRAFT_15458</name>
    <name evidence="2" type="ORF">BN2166_0039450</name>
</gene>